<feature type="region of interest" description="Disordered" evidence="1">
    <location>
        <begin position="61"/>
        <end position="82"/>
    </location>
</feature>
<dbReference type="Proteomes" id="UP000050741">
    <property type="component" value="Unassembled WGS sequence"/>
</dbReference>
<dbReference type="WBParaSite" id="GPLIN_000651700">
    <property type="protein sequence ID" value="GPLIN_000651700"/>
    <property type="gene ID" value="GPLIN_000651700"/>
</dbReference>
<name>A0A183C0X4_GLOPA</name>
<reference evidence="2" key="1">
    <citation type="submission" date="2013-12" db="EMBL/GenBank/DDBJ databases">
        <authorList>
            <person name="Aslett M."/>
        </authorList>
    </citation>
    <scope>NUCLEOTIDE SEQUENCE [LARGE SCALE GENOMIC DNA]</scope>
    <source>
        <strain evidence="2">Lindley</strain>
    </source>
</reference>
<feature type="region of interest" description="Disordered" evidence="1">
    <location>
        <begin position="1"/>
        <end position="32"/>
    </location>
</feature>
<sequence length="82" mass="9172">MSFLDKLRDRTRNLFRKQPHYGSGGSSSSNTAHQIVNKTEKAVYRGTHGVSKAAHTGINKANKTAHQIEKESKSFWKKTTKG</sequence>
<feature type="compositionally biased region" description="Basic and acidic residues" evidence="1">
    <location>
        <begin position="1"/>
        <end position="12"/>
    </location>
</feature>
<dbReference type="AlphaFoldDB" id="A0A183C0X4"/>
<evidence type="ECO:0000256" key="1">
    <source>
        <dbReference type="SAM" id="MobiDB-lite"/>
    </source>
</evidence>
<evidence type="ECO:0000313" key="3">
    <source>
        <dbReference type="WBParaSite" id="GPLIN_000651700"/>
    </source>
</evidence>
<reference evidence="3" key="3">
    <citation type="submission" date="2016-06" db="UniProtKB">
        <authorList>
            <consortium name="WormBaseParasite"/>
        </authorList>
    </citation>
    <scope>IDENTIFICATION</scope>
</reference>
<protein>
    <submittedName>
        <fullName evidence="3">Uncharacterized protein</fullName>
    </submittedName>
</protein>
<accession>A0A183C0X4</accession>
<proteinExistence type="predicted"/>
<evidence type="ECO:0000313" key="2">
    <source>
        <dbReference type="Proteomes" id="UP000050741"/>
    </source>
</evidence>
<keyword evidence="2" id="KW-1185">Reference proteome</keyword>
<reference evidence="2" key="2">
    <citation type="submission" date="2014-05" db="EMBL/GenBank/DDBJ databases">
        <title>The genome and life-stage specific transcriptomes of Globodera pallida elucidate key aspects of plant parasitism by a cyst nematode.</title>
        <authorList>
            <person name="Cotton J.A."/>
            <person name="Lilley C.J."/>
            <person name="Jones L.M."/>
            <person name="Kikuchi T."/>
            <person name="Reid A.J."/>
            <person name="Thorpe P."/>
            <person name="Tsai I.J."/>
            <person name="Beasley H."/>
            <person name="Blok V."/>
            <person name="Cock P.J.A."/>
            <person name="Van den Akker S.E."/>
            <person name="Holroyd N."/>
            <person name="Hunt M."/>
            <person name="Mantelin S."/>
            <person name="Naghra H."/>
            <person name="Pain A."/>
            <person name="Palomares-Rius J.E."/>
            <person name="Zarowiecki M."/>
            <person name="Berriman M."/>
            <person name="Jones J.T."/>
            <person name="Urwin P.E."/>
        </authorList>
    </citation>
    <scope>NUCLEOTIDE SEQUENCE [LARGE SCALE GENOMIC DNA]</scope>
    <source>
        <strain evidence="2">Lindley</strain>
    </source>
</reference>
<organism evidence="2 3">
    <name type="scientific">Globodera pallida</name>
    <name type="common">Potato cyst nematode worm</name>
    <name type="synonym">Heterodera pallida</name>
    <dbReference type="NCBI Taxonomy" id="36090"/>
    <lineage>
        <taxon>Eukaryota</taxon>
        <taxon>Metazoa</taxon>
        <taxon>Ecdysozoa</taxon>
        <taxon>Nematoda</taxon>
        <taxon>Chromadorea</taxon>
        <taxon>Rhabditida</taxon>
        <taxon>Tylenchina</taxon>
        <taxon>Tylenchomorpha</taxon>
        <taxon>Tylenchoidea</taxon>
        <taxon>Heteroderidae</taxon>
        <taxon>Heteroderinae</taxon>
        <taxon>Globodera</taxon>
    </lineage>
</organism>